<evidence type="ECO:0000313" key="5">
    <source>
        <dbReference type="EMBL" id="OPJ61347.1"/>
    </source>
</evidence>
<protein>
    <submittedName>
        <fullName evidence="5">Lactose-binding protein</fullName>
    </submittedName>
</protein>
<dbReference type="OrthoDB" id="41208at2"/>
<comment type="caution">
    <text evidence="5">The sequence shown here is derived from an EMBL/GenBank/DDBJ whole genome shotgun (WGS) entry which is preliminary data.</text>
</comment>
<dbReference type="GO" id="GO:0055052">
    <property type="term" value="C:ATP-binding cassette (ABC) transporter complex, substrate-binding subunit-containing"/>
    <property type="evidence" value="ECO:0007669"/>
    <property type="project" value="TreeGrafter"/>
</dbReference>
<keyword evidence="2" id="KW-0813">Transport</keyword>
<dbReference type="PROSITE" id="PS51257">
    <property type="entry name" value="PROKAR_LIPOPROTEIN"/>
    <property type="match status" value="1"/>
</dbReference>
<dbReference type="CDD" id="cd14748">
    <property type="entry name" value="PBP2_UgpB"/>
    <property type="match status" value="1"/>
</dbReference>
<dbReference type="AlphaFoldDB" id="A0A1V4IPG4"/>
<dbReference type="EMBL" id="MZGT01000031">
    <property type="protein sequence ID" value="OPJ61347.1"/>
    <property type="molecule type" value="Genomic_DNA"/>
</dbReference>
<dbReference type="STRING" id="225345.CLCHR_25070"/>
<evidence type="ECO:0000256" key="3">
    <source>
        <dbReference type="ARBA" id="ARBA00022729"/>
    </source>
</evidence>
<feature type="signal peptide" evidence="4">
    <location>
        <begin position="1"/>
        <end position="18"/>
    </location>
</feature>
<proteinExistence type="inferred from homology"/>
<dbReference type="GO" id="GO:0042956">
    <property type="term" value="P:maltodextrin transmembrane transport"/>
    <property type="evidence" value="ECO:0007669"/>
    <property type="project" value="TreeGrafter"/>
</dbReference>
<reference evidence="5 6" key="1">
    <citation type="submission" date="2017-03" db="EMBL/GenBank/DDBJ databases">
        <title>Genome sequence of Clostridium chromiireducens DSM 23318.</title>
        <authorList>
            <person name="Poehlein A."/>
            <person name="Daniel R."/>
        </authorList>
    </citation>
    <scope>NUCLEOTIDE SEQUENCE [LARGE SCALE GENOMIC DNA]</scope>
    <source>
        <strain evidence="5 6">DSM 23318</strain>
    </source>
</reference>
<dbReference type="PANTHER" id="PTHR30061:SF50">
    <property type="entry name" value="MALTOSE_MALTODEXTRIN-BINDING PERIPLASMIC PROTEIN"/>
    <property type="match status" value="1"/>
</dbReference>
<dbReference type="Gene3D" id="3.40.190.10">
    <property type="entry name" value="Periplasmic binding protein-like II"/>
    <property type="match status" value="2"/>
</dbReference>
<gene>
    <name evidence="5" type="primary">lacE_2</name>
    <name evidence="5" type="ORF">CLCHR_25070</name>
</gene>
<feature type="chain" id="PRO_5038419600" evidence="4">
    <location>
        <begin position="19"/>
        <end position="420"/>
    </location>
</feature>
<accession>A0A1V4IPG4</accession>
<dbReference type="PANTHER" id="PTHR30061">
    <property type="entry name" value="MALTOSE-BINDING PERIPLASMIC PROTEIN"/>
    <property type="match status" value="1"/>
</dbReference>
<evidence type="ECO:0000256" key="1">
    <source>
        <dbReference type="ARBA" id="ARBA00008520"/>
    </source>
</evidence>
<evidence type="ECO:0000313" key="6">
    <source>
        <dbReference type="Proteomes" id="UP000191056"/>
    </source>
</evidence>
<organism evidence="5 6">
    <name type="scientific">Clostridium chromiireducens</name>
    <dbReference type="NCBI Taxonomy" id="225345"/>
    <lineage>
        <taxon>Bacteria</taxon>
        <taxon>Bacillati</taxon>
        <taxon>Bacillota</taxon>
        <taxon>Clostridia</taxon>
        <taxon>Eubacteriales</taxon>
        <taxon>Clostridiaceae</taxon>
        <taxon>Clostridium</taxon>
    </lineage>
</organism>
<keyword evidence="3 4" id="KW-0732">Signal</keyword>
<dbReference type="GO" id="GO:0015768">
    <property type="term" value="P:maltose transport"/>
    <property type="evidence" value="ECO:0007669"/>
    <property type="project" value="TreeGrafter"/>
</dbReference>
<dbReference type="Proteomes" id="UP000191056">
    <property type="component" value="Unassembled WGS sequence"/>
</dbReference>
<name>A0A1V4IPG4_9CLOT</name>
<keyword evidence="6" id="KW-1185">Reference proteome</keyword>
<evidence type="ECO:0000256" key="4">
    <source>
        <dbReference type="SAM" id="SignalP"/>
    </source>
</evidence>
<dbReference type="GO" id="GO:1901982">
    <property type="term" value="F:maltose binding"/>
    <property type="evidence" value="ECO:0007669"/>
    <property type="project" value="TreeGrafter"/>
</dbReference>
<sequence length="420" mass="46126">MKKIKALLSCLTAMVLTASIFVGCGSSTSTSTSTSQTKADSGGKTTITVWHYFDGQQQQKAMENLADKFNKSQDKIEVQVEFVPRAELTKQFTIGLVADKLPDVGLVDNPDMASFSAMGLFADITDKMNSYEGKDQFYPGPISSCKLDGKYYGIPLGSNDLALFYNKDMLSAAGVQPPTTFAELKDAAKKLTKGDTYGLAIAAPKNEEGTFQYLPWLLSTGAKFNEIGGQAGISSLQYLTDLIKDGSMSKEVINWTQNDLEKQFVTNKAAMITDGPWIIDTVKKDAPNLNWGVVKIPKDKVFASDLGGENWGIIKGHHEAEAWDFIKFTQQKDNMNAYCADFGYIPSRKDIAESNDKITKDPIMSVFLDELQYAMPRGPHPKWPEISDAMSTAMQESFTNAKTPEQAAKDAQVKIDAVLK</sequence>
<evidence type="ECO:0000256" key="2">
    <source>
        <dbReference type="ARBA" id="ARBA00022448"/>
    </source>
</evidence>
<dbReference type="SUPFAM" id="SSF53850">
    <property type="entry name" value="Periplasmic binding protein-like II"/>
    <property type="match status" value="1"/>
</dbReference>
<dbReference type="Pfam" id="PF13416">
    <property type="entry name" value="SBP_bac_8"/>
    <property type="match status" value="1"/>
</dbReference>
<dbReference type="InterPro" id="IPR006059">
    <property type="entry name" value="SBP"/>
</dbReference>
<dbReference type="RefSeq" id="WP_079440125.1">
    <property type="nucleotide sequence ID" value="NZ_MZGT01000031.1"/>
</dbReference>
<comment type="similarity">
    <text evidence="1">Belongs to the bacterial solute-binding protein 1 family.</text>
</comment>